<dbReference type="GO" id="GO:0006313">
    <property type="term" value="P:DNA transposition"/>
    <property type="evidence" value="ECO:0007669"/>
    <property type="project" value="InterPro"/>
</dbReference>
<dbReference type="Ensembl" id="ENSAMXT00005003203.1">
    <property type="protein sequence ID" value="ENSAMXP00005002832.1"/>
    <property type="gene ID" value="ENSAMXG00005001719.1"/>
</dbReference>
<accession>A0A8B9GZR3</accession>
<dbReference type="InterPro" id="IPR036397">
    <property type="entry name" value="RNaseH_sf"/>
</dbReference>
<feature type="domain" description="Transposase Tc1-like" evidence="1">
    <location>
        <begin position="24"/>
        <end position="86"/>
    </location>
</feature>
<protein>
    <recommendedName>
        <fullName evidence="1">Transposase Tc1-like domain-containing protein</fullName>
    </recommendedName>
</protein>
<name>A0A8B9GZR3_ASTMX</name>
<evidence type="ECO:0000259" key="1">
    <source>
        <dbReference type="Pfam" id="PF01498"/>
    </source>
</evidence>
<dbReference type="AlphaFoldDB" id="A0A8B9GZR3"/>
<dbReference type="Proteomes" id="UP000694621">
    <property type="component" value="Unplaced"/>
</dbReference>
<dbReference type="GO" id="GO:0003677">
    <property type="term" value="F:DNA binding"/>
    <property type="evidence" value="ECO:0007669"/>
    <property type="project" value="InterPro"/>
</dbReference>
<organism evidence="2 3">
    <name type="scientific">Astyanax mexicanus</name>
    <name type="common">Blind cave fish</name>
    <name type="synonym">Astyanax fasciatus mexicanus</name>
    <dbReference type="NCBI Taxonomy" id="7994"/>
    <lineage>
        <taxon>Eukaryota</taxon>
        <taxon>Metazoa</taxon>
        <taxon>Chordata</taxon>
        <taxon>Craniata</taxon>
        <taxon>Vertebrata</taxon>
        <taxon>Euteleostomi</taxon>
        <taxon>Actinopterygii</taxon>
        <taxon>Neopterygii</taxon>
        <taxon>Teleostei</taxon>
        <taxon>Ostariophysi</taxon>
        <taxon>Characiformes</taxon>
        <taxon>Characoidei</taxon>
        <taxon>Acestrorhamphidae</taxon>
        <taxon>Acestrorhamphinae</taxon>
        <taxon>Astyanax</taxon>
    </lineage>
</organism>
<proteinExistence type="predicted"/>
<sequence>MKSSLGFVVVVGFLGVVKRLVMRQLFKANPWTTRRELQKDLIAVGTLFLISNELHRNGLHSRRAHKVPLLSKCHVKASLQFAYDHLEDSEADWFKIEVFGANHTCDVWRQDGTLYDPRNTIPTIKHGGAKGPGHLVCIHGKMDSTAYLESLAKNFRSSIKDLKMGRHFIFQQDNYPKHTAKKTKAWFKREMIKVLQLPSLLTLTQLKTCGKSSKLKCT</sequence>
<reference evidence="2" key="1">
    <citation type="submission" date="2025-08" db="UniProtKB">
        <authorList>
            <consortium name="Ensembl"/>
        </authorList>
    </citation>
    <scope>IDENTIFICATION</scope>
</reference>
<evidence type="ECO:0000313" key="2">
    <source>
        <dbReference type="Ensembl" id="ENSAMXP00005002832.1"/>
    </source>
</evidence>
<dbReference type="Pfam" id="PF01498">
    <property type="entry name" value="HTH_Tnp_Tc3_2"/>
    <property type="match status" value="1"/>
</dbReference>
<dbReference type="InterPro" id="IPR002492">
    <property type="entry name" value="Transposase_Tc1-like"/>
</dbReference>
<dbReference type="GO" id="GO:0015074">
    <property type="term" value="P:DNA integration"/>
    <property type="evidence" value="ECO:0007669"/>
    <property type="project" value="InterPro"/>
</dbReference>
<evidence type="ECO:0000313" key="3">
    <source>
        <dbReference type="Proteomes" id="UP000694621"/>
    </source>
</evidence>
<dbReference type="Gene3D" id="3.30.420.10">
    <property type="entry name" value="Ribonuclease H-like superfamily/Ribonuclease H"/>
    <property type="match status" value="1"/>
</dbReference>